<dbReference type="OrthoDB" id="71683at2759"/>
<feature type="region of interest" description="Disordered" evidence="1">
    <location>
        <begin position="205"/>
        <end position="239"/>
    </location>
</feature>
<dbReference type="eggNOG" id="ENOG502S59Y">
    <property type="taxonomic scope" value="Eukaryota"/>
</dbReference>
<evidence type="ECO:0000313" key="2">
    <source>
        <dbReference type="EMBL" id="EQC25554.1"/>
    </source>
</evidence>
<feature type="compositionally biased region" description="Low complexity" evidence="1">
    <location>
        <begin position="222"/>
        <end position="239"/>
    </location>
</feature>
<keyword evidence="3" id="KW-1185">Reference proteome</keyword>
<protein>
    <submittedName>
        <fullName evidence="2">Uncharacterized protein</fullName>
    </submittedName>
</protein>
<dbReference type="EMBL" id="JH767267">
    <property type="protein sequence ID" value="EQC25554.1"/>
    <property type="molecule type" value="Genomic_DNA"/>
</dbReference>
<evidence type="ECO:0000256" key="1">
    <source>
        <dbReference type="SAM" id="MobiDB-lite"/>
    </source>
</evidence>
<dbReference type="Proteomes" id="UP000030762">
    <property type="component" value="Unassembled WGS sequence"/>
</dbReference>
<accession>T0PJK2</accession>
<dbReference type="OMA" id="HMIVETE"/>
<gene>
    <name evidence="2" type="ORF">SDRG_16572</name>
</gene>
<proteinExistence type="predicted"/>
<dbReference type="InParanoid" id="T0PJK2"/>
<organism evidence="2 3">
    <name type="scientific">Saprolegnia diclina (strain VS20)</name>
    <dbReference type="NCBI Taxonomy" id="1156394"/>
    <lineage>
        <taxon>Eukaryota</taxon>
        <taxon>Sar</taxon>
        <taxon>Stramenopiles</taxon>
        <taxon>Oomycota</taxon>
        <taxon>Saprolegniomycetes</taxon>
        <taxon>Saprolegniales</taxon>
        <taxon>Saprolegniaceae</taxon>
        <taxon>Saprolegnia</taxon>
    </lineage>
</organism>
<name>T0PJK2_SAPDV</name>
<dbReference type="VEuPathDB" id="FungiDB:SDRG_16572"/>
<dbReference type="AlphaFoldDB" id="T0PJK2"/>
<evidence type="ECO:0000313" key="3">
    <source>
        <dbReference type="Proteomes" id="UP000030762"/>
    </source>
</evidence>
<sequence>MTEVAKPVRRRFAKPEGVPVRDSMAHFVSTVRLLDSWWKDQEAAKPPTVHDSNSPFVKSSAARSTDPNELIQFVAESELQIEFLMRMPSIERCLLEWWTYAAHGSPTISVVKLSSLYESLATVLIRCKKPNLHKSAVRTLMHRPWIQWSGKLSPLSMYDFQRLIFLLAHMIVETEKLPDYVTCLTTTLRQVQGLRVAAEIAQEKISQRRQTRTNRRNEHKASLPTLSSHRTSSPSAPSSFSVAVAVAGTGLHRRERSPDKARKLESSQVVVSDLSLLAPAFAPKFRWSEPIARSPYLGPLHIQSLRGMNQRAESAPNLTQSSPVAMPVQSLDDIERFVAQCAAALPAAEIHANMLRRNVARPPVLDRLLGQI</sequence>
<dbReference type="RefSeq" id="XP_008621010.1">
    <property type="nucleotide sequence ID" value="XM_008622788.1"/>
</dbReference>
<reference evidence="2 3" key="1">
    <citation type="submission" date="2012-04" db="EMBL/GenBank/DDBJ databases">
        <title>The Genome Sequence of Saprolegnia declina VS20.</title>
        <authorList>
            <consortium name="The Broad Institute Genome Sequencing Platform"/>
            <person name="Russ C."/>
            <person name="Nusbaum C."/>
            <person name="Tyler B."/>
            <person name="van West P."/>
            <person name="Dieguez-Uribeondo J."/>
            <person name="de Bruijn I."/>
            <person name="Tripathy S."/>
            <person name="Jiang R."/>
            <person name="Young S.K."/>
            <person name="Zeng Q."/>
            <person name="Gargeya S."/>
            <person name="Fitzgerald M."/>
            <person name="Haas B."/>
            <person name="Abouelleil A."/>
            <person name="Alvarado L."/>
            <person name="Arachchi H.M."/>
            <person name="Berlin A."/>
            <person name="Chapman S.B."/>
            <person name="Goldberg J."/>
            <person name="Griggs A."/>
            <person name="Gujja S."/>
            <person name="Hansen M."/>
            <person name="Howarth C."/>
            <person name="Imamovic A."/>
            <person name="Larimer J."/>
            <person name="McCowen C."/>
            <person name="Montmayeur A."/>
            <person name="Murphy C."/>
            <person name="Neiman D."/>
            <person name="Pearson M."/>
            <person name="Priest M."/>
            <person name="Roberts A."/>
            <person name="Saif S."/>
            <person name="Shea T."/>
            <person name="Sisk P."/>
            <person name="Sykes S."/>
            <person name="Wortman J."/>
            <person name="Nusbaum C."/>
            <person name="Birren B."/>
        </authorList>
    </citation>
    <scope>NUCLEOTIDE SEQUENCE [LARGE SCALE GENOMIC DNA]</scope>
    <source>
        <strain evidence="2 3">VS20</strain>
    </source>
</reference>
<dbReference type="GeneID" id="19957299"/>